<dbReference type="GO" id="GO:0000162">
    <property type="term" value="P:L-tryptophan biosynthetic process"/>
    <property type="evidence" value="ECO:0007669"/>
    <property type="project" value="TreeGrafter"/>
</dbReference>
<dbReference type="InterPro" id="IPR015890">
    <property type="entry name" value="Chorismate_C"/>
</dbReference>
<dbReference type="Proteomes" id="UP000198756">
    <property type="component" value="Unassembled WGS sequence"/>
</dbReference>
<dbReference type="PANTHER" id="PTHR11236">
    <property type="entry name" value="AMINOBENZOATE/ANTHRANILATE SYNTHASE"/>
    <property type="match status" value="1"/>
</dbReference>
<proteinExistence type="predicted"/>
<evidence type="ECO:0000259" key="2">
    <source>
        <dbReference type="Pfam" id="PF04715"/>
    </source>
</evidence>
<sequence length="430" mass="48730">MLIGGILRDSSFFCIKMSAYPFFYPMAFPQWKEKLLYWADSRFSYFALTQGNEHSYPQNPFDSCFFAGNKELSENDLWQKRAFKVGVLGYDFKNQIEKLESNNPEFFSLPDLCFFVPELIFKIDSEGIYASSRLSAEFLSEIETQVIPETGSVTCKISPQITRESYLKSVQNIQNEISEGNTYEANFCQAYSGEFETWSPIAAFLRLNQLSRMPFAALFKAKNNWLVSASPERFLKKSGSSLIAQPIKGTIRRGETASQDSENRKKLLASEKERAENLMITDLMRNDLARVSKTGTVRVEELFGIYPFPRVLQMISTVCSELNPDTSLKEIIRATFPMGSMTGAPKISTMKIIEREESFKRGWFSGAFGWIDESGDFDFSVIIRSIIADSEAKKLYFGVGSAITIDASAAQEYEECELKAQAILELLRGN</sequence>
<name>A0A1G5Y5X1_9BACT</name>
<dbReference type="Pfam" id="PF00425">
    <property type="entry name" value="Chorismate_bind"/>
    <property type="match status" value="1"/>
</dbReference>
<reference evidence="4" key="1">
    <citation type="submission" date="2016-10" db="EMBL/GenBank/DDBJ databases">
        <authorList>
            <person name="Varghese N."/>
            <person name="Submissions S."/>
        </authorList>
    </citation>
    <scope>NUCLEOTIDE SEQUENCE [LARGE SCALE GENOMIC DNA]</scope>
    <source>
        <strain evidence="4">DSM 22703</strain>
    </source>
</reference>
<dbReference type="STRING" id="279824.SAMN03080617_02228"/>
<dbReference type="GO" id="GO:0046820">
    <property type="term" value="F:4-amino-4-deoxychorismate synthase activity"/>
    <property type="evidence" value="ECO:0007669"/>
    <property type="project" value="TreeGrafter"/>
</dbReference>
<keyword evidence="4" id="KW-1185">Reference proteome</keyword>
<accession>A0A1G5Y5X1</accession>
<organism evidence="3 4">
    <name type="scientific">Algoriphagus alkaliphilus</name>
    <dbReference type="NCBI Taxonomy" id="279824"/>
    <lineage>
        <taxon>Bacteria</taxon>
        <taxon>Pseudomonadati</taxon>
        <taxon>Bacteroidota</taxon>
        <taxon>Cytophagia</taxon>
        <taxon>Cytophagales</taxon>
        <taxon>Cyclobacteriaceae</taxon>
        <taxon>Algoriphagus</taxon>
    </lineage>
</organism>
<dbReference type="PANTHER" id="PTHR11236:SF50">
    <property type="entry name" value="AMINODEOXYCHORISMATE SYNTHASE COMPONENT 1"/>
    <property type="match status" value="1"/>
</dbReference>
<protein>
    <submittedName>
        <fullName evidence="3">Para-aminobenzoate synthetase component 1</fullName>
    </submittedName>
</protein>
<dbReference type="AlphaFoldDB" id="A0A1G5Y5X1"/>
<dbReference type="Gene3D" id="3.60.120.10">
    <property type="entry name" value="Anthranilate synthase"/>
    <property type="match status" value="1"/>
</dbReference>
<dbReference type="InterPro" id="IPR006805">
    <property type="entry name" value="Anth_synth_I_N"/>
</dbReference>
<dbReference type="InterPro" id="IPR005801">
    <property type="entry name" value="ADC_synthase"/>
</dbReference>
<dbReference type="InterPro" id="IPR019999">
    <property type="entry name" value="Anth_synth_I-like"/>
</dbReference>
<evidence type="ECO:0000313" key="4">
    <source>
        <dbReference type="Proteomes" id="UP000198756"/>
    </source>
</evidence>
<dbReference type="SUPFAM" id="SSF56322">
    <property type="entry name" value="ADC synthase"/>
    <property type="match status" value="1"/>
</dbReference>
<dbReference type="PRINTS" id="PR00095">
    <property type="entry name" value="ANTSNTHASEI"/>
</dbReference>
<evidence type="ECO:0000313" key="3">
    <source>
        <dbReference type="EMBL" id="SDA77474.1"/>
    </source>
</evidence>
<evidence type="ECO:0000259" key="1">
    <source>
        <dbReference type="Pfam" id="PF00425"/>
    </source>
</evidence>
<dbReference type="EMBL" id="FMXE01000014">
    <property type="protein sequence ID" value="SDA77474.1"/>
    <property type="molecule type" value="Genomic_DNA"/>
</dbReference>
<feature type="domain" description="Anthranilate synthase component I N-terminal" evidence="2">
    <location>
        <begin position="77"/>
        <end position="125"/>
    </location>
</feature>
<gene>
    <name evidence="3" type="ORF">SAMN03080617_02228</name>
</gene>
<dbReference type="Pfam" id="PF04715">
    <property type="entry name" value="Anth_synt_I_N"/>
    <property type="match status" value="1"/>
</dbReference>
<feature type="domain" description="Chorismate-utilising enzyme C-terminal" evidence="1">
    <location>
        <begin position="163"/>
        <end position="419"/>
    </location>
</feature>